<evidence type="ECO:0000313" key="3">
    <source>
        <dbReference type="Proteomes" id="UP000029590"/>
    </source>
</evidence>
<gene>
    <name evidence="2" type="ORF">CRM94_25320</name>
    <name evidence="1" type="ORF">DM48_7365</name>
</gene>
<protein>
    <submittedName>
        <fullName evidence="1 2">Thioesterase</fullName>
    </submittedName>
</protein>
<dbReference type="AlphaFoldDB" id="A0A095HB51"/>
<name>A0A095HB51_BURGA</name>
<dbReference type="Proteomes" id="UP000220629">
    <property type="component" value="Unassembled WGS sequence"/>
</dbReference>
<dbReference type="EMBL" id="JPGG01000017">
    <property type="protein sequence ID" value="KGC10844.1"/>
    <property type="molecule type" value="Genomic_DNA"/>
</dbReference>
<comment type="caution">
    <text evidence="2">The sequence shown here is derived from an EMBL/GenBank/DDBJ whole genome shotgun (WGS) entry which is preliminary data.</text>
</comment>
<evidence type="ECO:0000313" key="4">
    <source>
        <dbReference type="Proteomes" id="UP000220629"/>
    </source>
</evidence>
<dbReference type="OrthoDB" id="9799036at2"/>
<reference evidence="2" key="3">
    <citation type="submission" date="2017-09" db="EMBL/GenBank/DDBJ databases">
        <title>FDA dAtabase for Regulatory Grade micrObial Sequences (FDA-ARGOS): Supporting development and validation of Infectious Disease Dx tests.</title>
        <authorList>
            <person name="Minogue T."/>
            <person name="Wolcott M."/>
            <person name="Wasieloski L."/>
            <person name="Aguilar W."/>
            <person name="Moore D."/>
            <person name="Tallon L.J."/>
            <person name="Sadzewicz L."/>
            <person name="Ott S."/>
            <person name="Zhao X."/>
            <person name="Nagaraj S."/>
            <person name="Vavikolanu K."/>
            <person name="Aluvathingal J."/>
            <person name="Nadendla S."/>
            <person name="Sichtig H."/>
        </authorList>
    </citation>
    <scope>NUCLEOTIDE SEQUENCE</scope>
    <source>
        <strain evidence="2">FDAARGOS_390</strain>
    </source>
</reference>
<organism evidence="2 4">
    <name type="scientific">Burkholderia gladioli</name>
    <name type="common">Pseudomonas marginata</name>
    <name type="synonym">Phytomonas marginata</name>
    <dbReference type="NCBI Taxonomy" id="28095"/>
    <lineage>
        <taxon>Bacteria</taxon>
        <taxon>Pseudomonadati</taxon>
        <taxon>Pseudomonadota</taxon>
        <taxon>Betaproteobacteria</taxon>
        <taxon>Burkholderiales</taxon>
        <taxon>Burkholderiaceae</taxon>
        <taxon>Burkholderia</taxon>
    </lineage>
</organism>
<dbReference type="RefSeq" id="WP_036050431.1">
    <property type="nucleotide sequence ID" value="NZ_CADEVY010000015.1"/>
</dbReference>
<proteinExistence type="predicted"/>
<dbReference type="CDD" id="cd00586">
    <property type="entry name" value="4HBT"/>
    <property type="match status" value="1"/>
</dbReference>
<dbReference type="Proteomes" id="UP000029590">
    <property type="component" value="Unassembled WGS sequence"/>
</dbReference>
<dbReference type="InterPro" id="IPR029069">
    <property type="entry name" value="HotDog_dom_sf"/>
</dbReference>
<accession>A0A095HB51</accession>
<evidence type="ECO:0000313" key="1">
    <source>
        <dbReference type="EMBL" id="KGC10844.1"/>
    </source>
</evidence>
<dbReference type="EMBL" id="PDDY01000004">
    <property type="protein sequence ID" value="PEH37807.1"/>
    <property type="molecule type" value="Genomic_DNA"/>
</dbReference>
<dbReference type="Gene3D" id="3.10.129.10">
    <property type="entry name" value="Hotdog Thioesterase"/>
    <property type="match status" value="1"/>
</dbReference>
<reference evidence="1 3" key="1">
    <citation type="submission" date="2014-04" db="EMBL/GenBank/DDBJ databases">
        <authorList>
            <person name="Bishop-Lilly K.A."/>
            <person name="Broomall S.M."/>
            <person name="Chain P.S."/>
            <person name="Chertkov O."/>
            <person name="Coyne S.R."/>
            <person name="Daligault H.E."/>
            <person name="Davenport K.W."/>
            <person name="Erkkila T."/>
            <person name="Frey K.G."/>
            <person name="Gibbons H.S."/>
            <person name="Gu W."/>
            <person name="Jaissle J."/>
            <person name="Johnson S.L."/>
            <person name="Koroleva G.I."/>
            <person name="Ladner J.T."/>
            <person name="Lo C.-C."/>
            <person name="Minogue T.D."/>
            <person name="Munk C."/>
            <person name="Palacios G.F."/>
            <person name="Redden C.L."/>
            <person name="Rosenzweig C.N."/>
            <person name="Scholz M.B."/>
            <person name="Teshima H."/>
            <person name="Xu Y."/>
        </authorList>
    </citation>
    <scope>NUCLEOTIDE SEQUENCE [LARGE SCALE GENOMIC DNA]</scope>
    <source>
        <strain evidence="3">gladioli</strain>
        <strain evidence="1">Gladioli</strain>
    </source>
</reference>
<sequence>MFETEAFASWGDMDFNSHMRNTAYLDKSVDARMLYLTSQGFSMSALMQLRIGPVVMRDEIEYFREIYLLERVSVNLALAGLSADGSRMLLRNEFLRGDQMVARVTSSVGWLDLEKRRLTCPPSQLFDAMNALERTEQFVELPSCVKATRSS</sequence>
<dbReference type="Pfam" id="PF13279">
    <property type="entry name" value="4HBT_2"/>
    <property type="match status" value="1"/>
</dbReference>
<reference evidence="4" key="2">
    <citation type="submission" date="2017-09" db="EMBL/GenBank/DDBJ databases">
        <title>FDA dAtabase for Regulatory Grade micrObial Sequences (FDA-ARGOS): Supporting development and validation of Infectious Disease Dx tests.</title>
        <authorList>
            <person name="Minogue T."/>
            <person name="Wolcott M."/>
            <person name="Wasieloski L."/>
            <person name="Aguilar W."/>
            <person name="Moore D."/>
            <person name="Tallon L."/>
            <person name="Sadzewicz L."/>
            <person name="Ott S."/>
            <person name="Zhao X."/>
            <person name="Nagaraj S."/>
            <person name="Vavikolanu K."/>
            <person name="Aluvathingal J."/>
            <person name="Nadendla S."/>
            <person name="Sichtig H."/>
        </authorList>
    </citation>
    <scope>NUCLEOTIDE SEQUENCE [LARGE SCALE GENOMIC DNA]</scope>
    <source>
        <strain evidence="4">FDAARGOS_390</strain>
    </source>
</reference>
<dbReference type="KEGG" id="bgo:BM43_4129"/>
<dbReference type="SUPFAM" id="SSF54637">
    <property type="entry name" value="Thioesterase/thiol ester dehydrase-isomerase"/>
    <property type="match status" value="1"/>
</dbReference>
<evidence type="ECO:0000313" key="2">
    <source>
        <dbReference type="EMBL" id="PEH37807.1"/>
    </source>
</evidence>